<evidence type="ECO:0000256" key="2">
    <source>
        <dbReference type="SAM" id="Phobius"/>
    </source>
</evidence>
<reference evidence="4 5" key="2">
    <citation type="submission" date="2024-05" db="EMBL/GenBank/DDBJ databases">
        <authorList>
            <person name="Chen Y."/>
            <person name="Shah S."/>
            <person name="Dougan E. K."/>
            <person name="Thang M."/>
            <person name="Chan C."/>
        </authorList>
    </citation>
    <scope>NUCLEOTIDE SEQUENCE [LARGE SCALE GENOMIC DNA]</scope>
</reference>
<sequence length="1715" mass="192163">MADGQQALVETQDAQVAAAVAEDSTCVKCGCKIVDFDSHSFQCRQCWNVHQIMYRHLGGTPPSLQSMQPEEQKKIFKDVGKQLKVTPKNARWSLVRAAMVKSITHYKKEEQVNRVQRKYLPLSVLERKGYDVEAIKQHGDRRDDEVFGEVFAAPILTISNEEIRGQVEEELAQKEWHLKNKKKTANVKRSAAVANQAGDDVIPVEDEVWEIPSDDEQTREPLSKAPKKGNNKDEEQAAKDALKQEKLQEAAWRKETGKATRVIASLTSVTQSLANAKVRTGNNAELFDDSVLNGITEAFTKLKDLKDRATALISATTQQKLAGMPEPFVEVATAQADVKAAQQVLADVRKVFSDRAQAQKAARGAAGKAKAKASTTRRAKAKEKIRKGLAVSGASERAINDLWNVWHEDDTGRVGHAQFARIVQENLAPWQAIVKPIRFELLEGEHLRLPICQVRPVVLKLCEESPAFRQALRKALQHNGYLTPVFYSDECTAGNVLSNEKQKKAVLWYMSWLECFHLLKVPTMWICMAAVQTQCVQEIVGGTSAVMTAILAENVSEELQRGFALPVGIQFKQSLKAFYVADMDAIRGTYSVKGSAGLRPCILCDVLKKDSGLLEHDASYLDISASSGFKLSSDAAIFRECDRMKHCRTRAQLEMHEKATGIVYDNATLMFSLSERSKMPPSRIIADFMHVYLCNGVASWEVALMLEAVYSRTSLTLDILQTAAVSDAWRASKGAKKTPAYLKHLFSHKNFGEGIYKGEGHQTRAILPLLRYYLETMMEPAGSLPVPCCKSFKVLCDIIAYVRHIAHGFHRVDSKSMDHLDALQKMHHKHFGMAYENGFKPKHHHRLHIPSQWMRAGVVISCEPLETKHQVYKDGLADRQKGKVRNFEAFSAAVLPRMLQRSLDTILKAGLPFWELLPPIHEANLDDKIFFSAASLQTSLRCHLLASELSQSDVVCWKREAGIVQRFFNHPERGLYVRYTKLTIVATWSDEDQDRLEACREFCRSVCSLFGLVEQTKPLAQLWILITMIECKLGGCSGADITESGMAPPKKWAPWEDWNKLNYYQRIAFLKEIHIMQNVLPRLQDHAPELFNDVLTLCKEIRSMISGKLQDLLETIGSDRQKEVLQLIAEADDLALRSQKSLDACMEAVLPDAEADATGYRIQSFFLRRITMASSDASEDDARVSKIAESPGDPLAAECIRGTALTPYLASQVARMSIAHPEVLRVTLVHKALQRCGGAFRRNREMHHQSERSEGISRFWSHSWHGSQWQKVLTLMVLYNGLPSVLFGTCAAFIVMSLFSLGLLPGFVRVAGLQILFSTWSLVIGFLVAIATFFFWKPRQEVFFDRICISENPNLKALAIFSLAGMLKKSREMLVLWDPSWSDRLWCLFELASFLKCKNGQEKQKVLIMMPTFVGPCSITAFLTVCAAMLGATTLPIEGFASLVPFIGLLSFGALVGFFALMAFRGYFHSVDILEEKLGSTSFDQVTCHCCECNHLSETGQRLECDREVLKQCVRIWFGSTTAFEESVRSELCGIVVTELRQDVFTRGWALKVGLPILWAFMDLAATNIRIAYYDLAFEFFATGLVVWLGCAPILCDLVVFLTRRYCQAQGCGSWSVFLDFFWKLWLELLVILVVAGLGGIHFLLHILLPLHTWPQTLGRAGAFAGSILILGVLVEVLKRARRCQGFHGQRPAPAFNGSDDIDENPPRSADIVSL</sequence>
<keyword evidence="5" id="KW-1185">Reference proteome</keyword>
<keyword evidence="2" id="KW-0472">Membrane</keyword>
<dbReference type="EMBL" id="CAMXCT030000358">
    <property type="protein sequence ID" value="CAL4764989.1"/>
    <property type="molecule type" value="Genomic_DNA"/>
</dbReference>
<feature type="transmembrane region" description="Helical" evidence="2">
    <location>
        <begin position="1585"/>
        <end position="1604"/>
    </location>
</feature>
<dbReference type="EMBL" id="CAMXCT020000358">
    <property type="protein sequence ID" value="CAL1131052.1"/>
    <property type="molecule type" value="Genomic_DNA"/>
</dbReference>
<reference evidence="3" key="1">
    <citation type="submission" date="2022-10" db="EMBL/GenBank/DDBJ databases">
        <authorList>
            <person name="Chen Y."/>
            <person name="Dougan E. K."/>
            <person name="Chan C."/>
            <person name="Rhodes N."/>
            <person name="Thang M."/>
        </authorList>
    </citation>
    <scope>NUCLEOTIDE SEQUENCE</scope>
</reference>
<feature type="transmembrane region" description="Helical" evidence="2">
    <location>
        <begin position="1443"/>
        <end position="1464"/>
    </location>
</feature>
<evidence type="ECO:0000313" key="4">
    <source>
        <dbReference type="EMBL" id="CAL4764989.1"/>
    </source>
</evidence>
<evidence type="ECO:0000256" key="1">
    <source>
        <dbReference type="SAM" id="MobiDB-lite"/>
    </source>
</evidence>
<feature type="transmembrane region" description="Helical" evidence="2">
    <location>
        <begin position="1625"/>
        <end position="1649"/>
    </location>
</feature>
<dbReference type="Proteomes" id="UP001152797">
    <property type="component" value="Unassembled WGS sequence"/>
</dbReference>
<name>A0A9P1FKU2_9DINO</name>
<feature type="transmembrane region" description="Helical" evidence="2">
    <location>
        <begin position="1315"/>
        <end position="1336"/>
    </location>
</feature>
<organism evidence="3">
    <name type="scientific">Cladocopium goreaui</name>
    <dbReference type="NCBI Taxonomy" id="2562237"/>
    <lineage>
        <taxon>Eukaryota</taxon>
        <taxon>Sar</taxon>
        <taxon>Alveolata</taxon>
        <taxon>Dinophyceae</taxon>
        <taxon>Suessiales</taxon>
        <taxon>Symbiodiniaceae</taxon>
        <taxon>Cladocopium</taxon>
    </lineage>
</organism>
<protein>
    <submittedName>
        <fullName evidence="4">Transmembrane protein</fullName>
    </submittedName>
</protein>
<keyword evidence="2" id="KW-1133">Transmembrane helix</keyword>
<dbReference type="EMBL" id="CAMXCT010000358">
    <property type="protein sequence ID" value="CAI3977677.1"/>
    <property type="molecule type" value="Genomic_DNA"/>
</dbReference>
<feature type="region of interest" description="Disordered" evidence="1">
    <location>
        <begin position="210"/>
        <end position="241"/>
    </location>
</feature>
<evidence type="ECO:0000313" key="5">
    <source>
        <dbReference type="Proteomes" id="UP001152797"/>
    </source>
</evidence>
<gene>
    <name evidence="3" type="ORF">C1SCF055_LOCUS5799</name>
</gene>
<accession>A0A9P1FKU2</accession>
<proteinExistence type="predicted"/>
<feature type="transmembrane region" description="Helical" evidence="2">
    <location>
        <begin position="1277"/>
        <end position="1303"/>
    </location>
</feature>
<comment type="caution">
    <text evidence="3">The sequence shown here is derived from an EMBL/GenBank/DDBJ whole genome shotgun (WGS) entry which is preliminary data.</text>
</comment>
<feature type="transmembrane region" description="Helical" evidence="2">
    <location>
        <begin position="1661"/>
        <end position="1678"/>
    </location>
</feature>
<evidence type="ECO:0000313" key="3">
    <source>
        <dbReference type="EMBL" id="CAI3977677.1"/>
    </source>
</evidence>
<keyword evidence="2 4" id="KW-0812">Transmembrane</keyword>
<feature type="transmembrane region" description="Helical" evidence="2">
    <location>
        <begin position="1406"/>
        <end position="1431"/>
    </location>
</feature>
<feature type="region of interest" description="Disordered" evidence="1">
    <location>
        <begin position="1691"/>
        <end position="1715"/>
    </location>
</feature>
<feature type="compositionally biased region" description="Basic and acidic residues" evidence="1">
    <location>
        <begin position="230"/>
        <end position="241"/>
    </location>
</feature>